<dbReference type="AlphaFoldDB" id="A0A2P4UN38"/>
<dbReference type="EMBL" id="MTBP01000001">
    <property type="protein sequence ID" value="POM26466.1"/>
    <property type="molecule type" value="Genomic_DNA"/>
</dbReference>
<evidence type="ECO:0000313" key="2">
    <source>
        <dbReference type="Proteomes" id="UP000242367"/>
    </source>
</evidence>
<dbReference type="RefSeq" id="WP_103561430.1">
    <property type="nucleotide sequence ID" value="NZ_MTBP01000001.1"/>
</dbReference>
<sequence>MPAAVSGTSAVTLNALLTLFGFPSEGKNVKAKGTITSSASRQPIELVIHQANPPGRTVIA</sequence>
<keyword evidence="2" id="KW-1185">Reference proteome</keyword>
<comment type="caution">
    <text evidence="1">The sequence shown here is derived from an EMBL/GenBank/DDBJ whole genome shotgun (WGS) entry which is preliminary data.</text>
</comment>
<evidence type="ECO:0000313" key="1">
    <source>
        <dbReference type="EMBL" id="POM26466.1"/>
    </source>
</evidence>
<protein>
    <submittedName>
        <fullName evidence="1">Uncharacterized protein</fullName>
    </submittedName>
</protein>
<reference evidence="1 2" key="1">
    <citation type="journal article" date="2017" name="Chemistry">
        <title>Isolation, Biosynthesis and Chemical Modifications of Rubterolones A-F: Rare Tropolone Alkaloids from Actinomadura sp. 5-2.</title>
        <authorList>
            <person name="Guo H."/>
            <person name="Benndorf R."/>
            <person name="Leichnitz D."/>
            <person name="Klassen J.L."/>
            <person name="Vollmers J."/>
            <person name="Gorls H."/>
            <person name="Steinacker M."/>
            <person name="Weigel C."/>
            <person name="Dahse H.M."/>
            <person name="Kaster A.K."/>
            <person name="de Beer Z.W."/>
            <person name="Poulsen M."/>
            <person name="Beemelmanns C."/>
        </authorList>
    </citation>
    <scope>NUCLEOTIDE SEQUENCE [LARGE SCALE GENOMIC DNA]</scope>
    <source>
        <strain evidence="1 2">5-2</strain>
    </source>
</reference>
<dbReference type="Proteomes" id="UP000242367">
    <property type="component" value="Unassembled WGS sequence"/>
</dbReference>
<proteinExistence type="predicted"/>
<organism evidence="1 2">
    <name type="scientific">Actinomadura rubteroloni</name>
    <dbReference type="NCBI Taxonomy" id="1926885"/>
    <lineage>
        <taxon>Bacteria</taxon>
        <taxon>Bacillati</taxon>
        <taxon>Actinomycetota</taxon>
        <taxon>Actinomycetes</taxon>
        <taxon>Streptosporangiales</taxon>
        <taxon>Thermomonosporaceae</taxon>
        <taxon>Actinomadura</taxon>
    </lineage>
</organism>
<accession>A0A2P4UN38</accession>
<name>A0A2P4UN38_9ACTN</name>
<gene>
    <name evidence="1" type="ORF">BTM25_08670</name>
</gene>